<evidence type="ECO:0000256" key="1">
    <source>
        <dbReference type="ARBA" id="ARBA00004202"/>
    </source>
</evidence>
<dbReference type="InterPro" id="IPR003959">
    <property type="entry name" value="ATPase_AAA_core"/>
</dbReference>
<accession>A0A841K9U7</accession>
<organism evidence="7 8">
    <name type="scientific">Chelatococcus composti</name>
    <dbReference type="NCBI Taxonomy" id="1743235"/>
    <lineage>
        <taxon>Bacteria</taxon>
        <taxon>Pseudomonadati</taxon>
        <taxon>Pseudomonadota</taxon>
        <taxon>Alphaproteobacteria</taxon>
        <taxon>Hyphomicrobiales</taxon>
        <taxon>Chelatococcaceae</taxon>
        <taxon>Chelatococcus</taxon>
    </lineage>
</organism>
<evidence type="ECO:0000256" key="3">
    <source>
        <dbReference type="ARBA" id="ARBA00022475"/>
    </source>
</evidence>
<dbReference type="GO" id="GO:0006811">
    <property type="term" value="P:monoatomic ion transport"/>
    <property type="evidence" value="ECO:0007669"/>
    <property type="project" value="UniProtKB-KW"/>
</dbReference>
<evidence type="ECO:0000313" key="7">
    <source>
        <dbReference type="EMBL" id="MBB6169638.1"/>
    </source>
</evidence>
<dbReference type="PANTHER" id="PTHR42771:SF2">
    <property type="entry name" value="IRON(3+)-HYDROXAMATE IMPORT ATP-BINDING PROTEIN FHUC"/>
    <property type="match status" value="1"/>
</dbReference>
<dbReference type="GO" id="GO:0005886">
    <property type="term" value="C:plasma membrane"/>
    <property type="evidence" value="ECO:0007669"/>
    <property type="project" value="UniProtKB-SubCell"/>
</dbReference>
<evidence type="ECO:0000259" key="6">
    <source>
        <dbReference type="Pfam" id="PF13304"/>
    </source>
</evidence>
<reference evidence="7 8" key="1">
    <citation type="submission" date="2020-08" db="EMBL/GenBank/DDBJ databases">
        <title>Genomic Encyclopedia of Type Strains, Phase IV (KMG-IV): sequencing the most valuable type-strain genomes for metagenomic binning, comparative biology and taxonomic classification.</title>
        <authorList>
            <person name="Goeker M."/>
        </authorList>
    </citation>
    <scope>NUCLEOTIDE SEQUENCE [LARGE SCALE GENOMIC DNA]</scope>
    <source>
        <strain evidence="7 8">DSM 101465</strain>
    </source>
</reference>
<keyword evidence="3" id="KW-1003">Cell membrane</keyword>
<dbReference type="InterPro" id="IPR027417">
    <property type="entry name" value="P-loop_NTPase"/>
</dbReference>
<proteinExistence type="predicted"/>
<dbReference type="GO" id="GO:0016887">
    <property type="term" value="F:ATP hydrolysis activity"/>
    <property type="evidence" value="ECO:0007669"/>
    <property type="project" value="InterPro"/>
</dbReference>
<sequence length="196" mass="22479">MRTAWASRPLLEGIAIRAGFGHFGGATDHKLGSHDDEATLADALKLCWLPRITRGYFFRAETFFCLTRYLVEAAKEWFSGPPPDWLEMSHGEGFLAFFRERCVNQGVYFFDEPESALSPSRQIEFMKILRAMERSGRCQVVITTHSPLLMACPGADLRMLNRAGFFPVRVEDTDHFRVLREFFLDPELFVDSMLDD</sequence>
<dbReference type="SUPFAM" id="SSF52540">
    <property type="entry name" value="P-loop containing nucleoside triphosphate hydrolases"/>
    <property type="match status" value="1"/>
</dbReference>
<gene>
    <name evidence="7" type="ORF">HNQ73_003290</name>
</gene>
<keyword evidence="5" id="KW-0472">Membrane</keyword>
<dbReference type="PANTHER" id="PTHR42771">
    <property type="entry name" value="IRON(3+)-HYDROXAMATE IMPORT ATP-BINDING PROTEIN FHUC"/>
    <property type="match status" value="1"/>
</dbReference>
<protein>
    <submittedName>
        <fullName evidence="7">Putative ATPase</fullName>
    </submittedName>
</protein>
<evidence type="ECO:0000256" key="5">
    <source>
        <dbReference type="ARBA" id="ARBA00023136"/>
    </source>
</evidence>
<dbReference type="AlphaFoldDB" id="A0A841K9U7"/>
<keyword evidence="8" id="KW-1185">Reference proteome</keyword>
<dbReference type="GO" id="GO:0005524">
    <property type="term" value="F:ATP binding"/>
    <property type="evidence" value="ECO:0007669"/>
    <property type="project" value="InterPro"/>
</dbReference>
<dbReference type="Proteomes" id="UP000588017">
    <property type="component" value="Unassembled WGS sequence"/>
</dbReference>
<comment type="subcellular location">
    <subcellularLocation>
        <location evidence="1">Cell membrane</location>
        <topology evidence="1">Peripheral membrane protein</topology>
    </subcellularLocation>
</comment>
<feature type="domain" description="ATPase AAA-type core" evidence="6">
    <location>
        <begin position="96"/>
        <end position="151"/>
    </location>
</feature>
<dbReference type="Pfam" id="PF13304">
    <property type="entry name" value="AAA_21"/>
    <property type="match status" value="1"/>
</dbReference>
<keyword evidence="2" id="KW-0813">Transport</keyword>
<name>A0A841K9U7_9HYPH</name>
<comment type="caution">
    <text evidence="7">The sequence shown here is derived from an EMBL/GenBank/DDBJ whole genome shotgun (WGS) entry which is preliminary data.</text>
</comment>
<keyword evidence="4" id="KW-0406">Ion transport</keyword>
<evidence type="ECO:0000256" key="2">
    <source>
        <dbReference type="ARBA" id="ARBA00022448"/>
    </source>
</evidence>
<dbReference type="Gene3D" id="3.40.50.300">
    <property type="entry name" value="P-loop containing nucleotide triphosphate hydrolases"/>
    <property type="match status" value="1"/>
</dbReference>
<evidence type="ECO:0000256" key="4">
    <source>
        <dbReference type="ARBA" id="ARBA00023065"/>
    </source>
</evidence>
<evidence type="ECO:0000313" key="8">
    <source>
        <dbReference type="Proteomes" id="UP000588017"/>
    </source>
</evidence>
<dbReference type="InterPro" id="IPR051535">
    <property type="entry name" value="Siderophore_ABC-ATPase"/>
</dbReference>
<dbReference type="EMBL" id="JACHEH010000009">
    <property type="protein sequence ID" value="MBB6169638.1"/>
    <property type="molecule type" value="Genomic_DNA"/>
</dbReference>
<dbReference type="CDD" id="cd00267">
    <property type="entry name" value="ABC_ATPase"/>
    <property type="match status" value="1"/>
</dbReference>